<evidence type="ECO:0000256" key="3">
    <source>
        <dbReference type="ARBA" id="ARBA00022827"/>
    </source>
</evidence>
<dbReference type="PROSITE" id="PS51645">
    <property type="entry name" value="PHR_CRY_ALPHA_BETA"/>
    <property type="match status" value="1"/>
</dbReference>
<dbReference type="PANTHER" id="PTHR11455">
    <property type="entry name" value="CRYPTOCHROME"/>
    <property type="match status" value="1"/>
</dbReference>
<dbReference type="PANTHER" id="PTHR11455:SF22">
    <property type="entry name" value="CRYPTOCHROME DASH"/>
    <property type="match status" value="1"/>
</dbReference>
<dbReference type="Gene3D" id="1.25.40.80">
    <property type="match status" value="1"/>
</dbReference>
<dbReference type="InterPro" id="IPR006050">
    <property type="entry name" value="DNA_photolyase_N"/>
</dbReference>
<dbReference type="InterPro" id="IPR005101">
    <property type="entry name" value="Cryptochr/Photolyase_FAD-bd"/>
</dbReference>
<proteinExistence type="evidence at transcript level"/>
<comment type="cofactor">
    <cofactor evidence="4">
        <name>FAD</name>
        <dbReference type="ChEBI" id="CHEBI:57692"/>
    </cofactor>
    <text evidence="4">Binds 1 FAD per subunit.</text>
</comment>
<evidence type="ECO:0000313" key="8">
    <source>
        <dbReference type="EMBL" id="QDO16359.1"/>
    </source>
</evidence>
<dbReference type="SUPFAM" id="SSF48173">
    <property type="entry name" value="Cryptochrome/photolyase FAD-binding domain"/>
    <property type="match status" value="1"/>
</dbReference>
<evidence type="ECO:0000256" key="2">
    <source>
        <dbReference type="ARBA" id="ARBA00022630"/>
    </source>
</evidence>
<dbReference type="PRINTS" id="PR00147">
    <property type="entry name" value="DNAPHOTLYASE"/>
</dbReference>
<dbReference type="Pfam" id="PF00875">
    <property type="entry name" value="DNA_photolyase"/>
    <property type="match status" value="1"/>
</dbReference>
<dbReference type="AlphaFoldDB" id="A0A516AGC5"/>
<dbReference type="GO" id="GO:0003677">
    <property type="term" value="F:DNA binding"/>
    <property type="evidence" value="ECO:0007669"/>
    <property type="project" value="TreeGrafter"/>
</dbReference>
<keyword evidence="6" id="KW-0175">Coiled coil</keyword>
<feature type="domain" description="Photolyase/cryptochrome alpha/beta" evidence="7">
    <location>
        <begin position="14"/>
        <end position="170"/>
    </location>
</feature>
<dbReference type="Gene3D" id="3.40.50.620">
    <property type="entry name" value="HUPs"/>
    <property type="match status" value="1"/>
</dbReference>
<evidence type="ECO:0000256" key="4">
    <source>
        <dbReference type="PIRSR" id="PIRSR602081-1"/>
    </source>
</evidence>
<dbReference type="GO" id="GO:0003904">
    <property type="term" value="F:deoxyribodipyrimidine photo-lyase activity"/>
    <property type="evidence" value="ECO:0007669"/>
    <property type="project" value="TreeGrafter"/>
</dbReference>
<evidence type="ECO:0000256" key="5">
    <source>
        <dbReference type="PIRSR" id="PIRSR602081-2"/>
    </source>
</evidence>
<dbReference type="GO" id="GO:0000719">
    <property type="term" value="P:photoreactive repair"/>
    <property type="evidence" value="ECO:0007669"/>
    <property type="project" value="TreeGrafter"/>
</dbReference>
<keyword evidence="2 4" id="KW-0285">Flavoprotein</keyword>
<dbReference type="Pfam" id="PF03441">
    <property type="entry name" value="FAD_binding_7"/>
    <property type="match status" value="1"/>
</dbReference>
<reference evidence="8" key="1">
    <citation type="journal article" date="2019" name="Microorganisms">
        <title>DNA Damage Response Pathways in Dinoflagellates.</title>
        <authorList>
            <person name="Li C."/>
            <person name="Wong J."/>
        </authorList>
    </citation>
    <scope>NUCLEOTIDE SEQUENCE</scope>
</reference>
<accession>A0A516AGC5</accession>
<dbReference type="GO" id="GO:0071949">
    <property type="term" value="F:FAD binding"/>
    <property type="evidence" value="ECO:0007669"/>
    <property type="project" value="TreeGrafter"/>
</dbReference>
<dbReference type="InterPro" id="IPR036134">
    <property type="entry name" value="Crypto/Photolyase_FAD-like_sf"/>
</dbReference>
<dbReference type="SUPFAM" id="SSF52425">
    <property type="entry name" value="Cryptochrome/photolyase, N-terminal domain"/>
    <property type="match status" value="1"/>
</dbReference>
<feature type="site" description="Electron transfer via tryptophanyl radical" evidence="5">
    <location>
        <position position="443"/>
    </location>
</feature>
<evidence type="ECO:0000259" key="7">
    <source>
        <dbReference type="PROSITE" id="PS51645"/>
    </source>
</evidence>
<dbReference type="EMBL" id="MN125892">
    <property type="protein sequence ID" value="QDO16359.1"/>
    <property type="molecule type" value="mRNA"/>
</dbReference>
<dbReference type="InterPro" id="IPR036155">
    <property type="entry name" value="Crypto/Photolyase_N_sf"/>
</dbReference>
<organism evidence="8">
    <name type="scientific">Lingulaulax polyedra</name>
    <name type="common">Dinoflagellate</name>
    <name type="synonym">Lingulodinium polyedra</name>
    <dbReference type="NCBI Taxonomy" id="160621"/>
    <lineage>
        <taxon>Eukaryota</taxon>
        <taxon>Sar</taxon>
        <taxon>Alveolata</taxon>
        <taxon>Dinophyceae</taxon>
        <taxon>Gonyaulacales</taxon>
        <taxon>Lingulodiniaceae</taxon>
        <taxon>Lingulaulax</taxon>
    </lineage>
</organism>
<sequence>MASAPAWKRPRAEGPVVWWLRNDLRLEDNPVARLAAGEALVDGRAGAAIFIFDPRFLDRSPYGRVTDPGFAKSIKTRRPVTFGNRKCCALRARFMLQCVRAVAAELASRGVKLHVCYGLPEEILGALPNGSMVYCQQEPVSVECTDVEDNVESALVRRGSALRREWGAMSLYHRDDLPFRLDDREMPNSFTELGLALGWDDIWSMAECSVWAAPVRSPVAAPTAFARAPRSLDLPGLLPDDLLADDAAVLRRLGYSDDEVKDALGQEAPLGGEPSARALLEAWLGRQCMSGDNPQTAVFWDLPVGAGPGEGHDPLQWANLARPDGWMRVSHYLAVGCISAREIFARAADCPNFNGVVHRLLWREWHRLNAIRYGRRLFWLQGPGWVERPWSSDAELAEAWRQGRTGVPYIDACMRELRQTGWLAYKGRKTTAYFLVFGLGIDWRLGAYHFEDTLLDYDCAMNYGNWVTVAAVDKPRRGGHWDEEATVKDLVEAHQSDIEWKLSAEMANDPSGEYIRRWVPELKGVAGEYVHKPWAMPDDVAARCGCIIGSDYPAPLMGPLHLSADEKEWAQEDHCASEDTERRIHPKDGSGRSYTHREFLAYAAAKGEKQAHGERLWNESLSVQDFQKRFEELEAVIEAKERELSVLRSNIVAGTVPMEVETAEAKAA</sequence>
<feature type="site" description="Electron transfer via tryptophanyl radical" evidence="5">
    <location>
        <position position="466"/>
    </location>
</feature>
<evidence type="ECO:0000256" key="6">
    <source>
        <dbReference type="SAM" id="Coils"/>
    </source>
</evidence>
<dbReference type="InterPro" id="IPR014729">
    <property type="entry name" value="Rossmann-like_a/b/a_fold"/>
</dbReference>
<comment type="similarity">
    <text evidence="1">Belongs to the DNA photolyase class-1 family.</text>
</comment>
<feature type="coiled-coil region" evidence="6">
    <location>
        <begin position="623"/>
        <end position="650"/>
    </location>
</feature>
<evidence type="ECO:0000256" key="1">
    <source>
        <dbReference type="ARBA" id="ARBA00005862"/>
    </source>
</evidence>
<feature type="binding site" evidence="4">
    <location>
        <begin position="456"/>
        <end position="458"/>
    </location>
    <ligand>
        <name>FAD</name>
        <dbReference type="ChEBI" id="CHEBI:57692"/>
    </ligand>
</feature>
<dbReference type="Gene3D" id="1.10.579.10">
    <property type="entry name" value="DNA Cyclobutane Dipyrimidine Photolyase, subunit A, domain 3"/>
    <property type="match status" value="1"/>
</dbReference>
<name>A0A516AGC5_LINPO</name>
<protein>
    <submittedName>
        <fullName evidence="8">Cryptochrome DASH</fullName>
    </submittedName>
</protein>
<keyword evidence="3 4" id="KW-0274">FAD</keyword>
<dbReference type="InterPro" id="IPR002081">
    <property type="entry name" value="Cryptochrome/DNA_photolyase_1"/>
</dbReference>
<feature type="site" description="Electron transfer via tryptophanyl radical" evidence="5">
    <location>
        <position position="390"/>
    </location>
</feature>